<reference evidence="12 13" key="1">
    <citation type="journal article" date="2021" name="BMC Biol.">
        <title>Horizontally acquired antibacterial genes associated with adaptive radiation of ladybird beetles.</title>
        <authorList>
            <person name="Li H.S."/>
            <person name="Tang X.F."/>
            <person name="Huang Y.H."/>
            <person name="Xu Z.Y."/>
            <person name="Chen M.L."/>
            <person name="Du X.Y."/>
            <person name="Qiu B.Y."/>
            <person name="Chen P.T."/>
            <person name="Zhang W."/>
            <person name="Slipinski A."/>
            <person name="Escalona H.E."/>
            <person name="Waterhouse R.M."/>
            <person name="Zwick A."/>
            <person name="Pang H."/>
        </authorList>
    </citation>
    <scope>NUCLEOTIDE SEQUENCE [LARGE SCALE GENOMIC DNA]</scope>
    <source>
        <strain evidence="12">SYSU2018</strain>
    </source>
</reference>
<evidence type="ECO:0000256" key="3">
    <source>
        <dbReference type="ARBA" id="ARBA00022729"/>
    </source>
</evidence>
<feature type="signal peptide" evidence="9">
    <location>
        <begin position="1"/>
        <end position="17"/>
    </location>
</feature>
<evidence type="ECO:0000256" key="7">
    <source>
        <dbReference type="PIRNR" id="PIRNR037945"/>
    </source>
</evidence>
<dbReference type="InterPro" id="IPR002502">
    <property type="entry name" value="Amidase_domain"/>
</dbReference>
<keyword evidence="5 8" id="KW-1015">Disulfide bond</keyword>
<dbReference type="InterPro" id="IPR036505">
    <property type="entry name" value="Amidase/PGRP_sf"/>
</dbReference>
<sequence length="189" mass="21315">MKSLLVGLLCAFWRVQGDVPAKCPEIISKSRWGARLPLEVEYALIPIQYVVVHHTVTPTCTTEAKCSELLKNIQNFHMDEMEFHDIGYNFMVGGDGNIYEGAGWHKVGAHTYGYNSKSLGLAFVGNFTENLPEVVQLEAAKKFLECGVQLGELDEKYKLLGARQVSSTQSPGLKLYWELKHWNHWSKTP</sequence>
<dbReference type="AlphaFoldDB" id="A0ABD2MNJ3"/>
<feature type="chain" id="PRO_5044884840" description="Peptidoglycan-recognition protein" evidence="9">
    <location>
        <begin position="18"/>
        <end position="189"/>
    </location>
</feature>
<evidence type="ECO:0000256" key="9">
    <source>
        <dbReference type="SAM" id="SignalP"/>
    </source>
</evidence>
<keyword evidence="13" id="KW-1185">Reference proteome</keyword>
<evidence type="ECO:0000313" key="13">
    <source>
        <dbReference type="Proteomes" id="UP001516400"/>
    </source>
</evidence>
<feature type="disulfide bond" evidence="8">
    <location>
        <begin position="23"/>
        <end position="146"/>
    </location>
</feature>
<feature type="disulfide bond" evidence="8">
    <location>
        <begin position="60"/>
        <end position="66"/>
    </location>
</feature>
<name>A0ABD2MNJ3_9CUCU</name>
<dbReference type="GO" id="GO:0045087">
    <property type="term" value="P:innate immune response"/>
    <property type="evidence" value="ECO:0007669"/>
    <property type="project" value="UniProtKB-KW"/>
</dbReference>
<evidence type="ECO:0000256" key="2">
    <source>
        <dbReference type="ARBA" id="ARBA00022588"/>
    </source>
</evidence>
<comment type="function">
    <text evidence="6">Peptidoglycan-recognition protein probably involved in innate immunity by binding to peptidoglycans (PGN) of bacteria and activating the prophenoloxidase (proPO) cascade immune response. Binds to 1,3-beta-D-glucan and PGN.</text>
</comment>
<comment type="caution">
    <text evidence="12">The sequence shown here is derived from an EMBL/GenBank/DDBJ whole genome shotgun (WGS) entry which is preliminary data.</text>
</comment>
<accession>A0ABD2MNJ3</accession>
<proteinExistence type="inferred from homology"/>
<evidence type="ECO:0000259" key="11">
    <source>
        <dbReference type="SMART" id="SM00701"/>
    </source>
</evidence>
<evidence type="ECO:0000256" key="4">
    <source>
        <dbReference type="ARBA" id="ARBA00022859"/>
    </source>
</evidence>
<evidence type="ECO:0000256" key="5">
    <source>
        <dbReference type="ARBA" id="ARBA00023157"/>
    </source>
</evidence>
<dbReference type="FunFam" id="3.40.80.10:FF:000001">
    <property type="entry name" value="Peptidoglycan recognition protein 1"/>
    <property type="match status" value="1"/>
</dbReference>
<gene>
    <name evidence="12" type="ORF">HHI36_007067</name>
</gene>
<dbReference type="Gene3D" id="3.40.80.10">
    <property type="entry name" value="Peptidoglycan recognition protein-like"/>
    <property type="match status" value="1"/>
</dbReference>
<feature type="domain" description="Peptidoglycan recognition protein family" evidence="11">
    <location>
        <begin position="24"/>
        <end position="166"/>
    </location>
</feature>
<dbReference type="SMART" id="SM00701">
    <property type="entry name" value="PGRP"/>
    <property type="match status" value="1"/>
</dbReference>
<evidence type="ECO:0000256" key="8">
    <source>
        <dbReference type="PIRSR" id="PIRSR037945-1"/>
    </source>
</evidence>
<evidence type="ECO:0000256" key="1">
    <source>
        <dbReference type="ARBA" id="ARBA00007553"/>
    </source>
</evidence>
<keyword evidence="4 7" id="KW-0391">Immunity</keyword>
<dbReference type="PANTHER" id="PTHR11022:SF74">
    <property type="entry name" value="PEPTIDOGLYCAN-RECOGNITION PROTEIN SA"/>
    <property type="match status" value="1"/>
</dbReference>
<dbReference type="SMART" id="SM00644">
    <property type="entry name" value="Ami_2"/>
    <property type="match status" value="1"/>
</dbReference>
<dbReference type="CDD" id="cd06583">
    <property type="entry name" value="PGRP"/>
    <property type="match status" value="1"/>
</dbReference>
<dbReference type="Proteomes" id="UP001516400">
    <property type="component" value="Unassembled WGS sequence"/>
</dbReference>
<dbReference type="InterPro" id="IPR006619">
    <property type="entry name" value="PGRP_domain_met/bac"/>
</dbReference>
<dbReference type="SUPFAM" id="SSF55846">
    <property type="entry name" value="N-acetylmuramoyl-L-alanine amidase-like"/>
    <property type="match status" value="1"/>
</dbReference>
<evidence type="ECO:0000256" key="6">
    <source>
        <dbReference type="ARBA" id="ARBA00057187"/>
    </source>
</evidence>
<keyword evidence="3 9" id="KW-0732">Signal</keyword>
<protein>
    <recommendedName>
        <fullName evidence="7">Peptidoglycan-recognition protein</fullName>
    </recommendedName>
</protein>
<organism evidence="12 13">
    <name type="scientific">Cryptolaemus montrouzieri</name>
    <dbReference type="NCBI Taxonomy" id="559131"/>
    <lineage>
        <taxon>Eukaryota</taxon>
        <taxon>Metazoa</taxon>
        <taxon>Ecdysozoa</taxon>
        <taxon>Arthropoda</taxon>
        <taxon>Hexapoda</taxon>
        <taxon>Insecta</taxon>
        <taxon>Pterygota</taxon>
        <taxon>Neoptera</taxon>
        <taxon>Endopterygota</taxon>
        <taxon>Coleoptera</taxon>
        <taxon>Polyphaga</taxon>
        <taxon>Cucujiformia</taxon>
        <taxon>Coccinelloidea</taxon>
        <taxon>Coccinellidae</taxon>
        <taxon>Scymninae</taxon>
        <taxon>Scymnini</taxon>
        <taxon>Cryptolaemus</taxon>
    </lineage>
</organism>
<dbReference type="EMBL" id="JABFTP020000021">
    <property type="protein sequence ID" value="KAL3267928.1"/>
    <property type="molecule type" value="Genomic_DNA"/>
</dbReference>
<evidence type="ECO:0000259" key="10">
    <source>
        <dbReference type="SMART" id="SM00644"/>
    </source>
</evidence>
<feature type="domain" description="N-acetylmuramoyl-L-alanine amidase" evidence="10">
    <location>
        <begin position="33"/>
        <end position="172"/>
    </location>
</feature>
<comment type="similarity">
    <text evidence="1 7">Belongs to the N-acetylmuramoyl-L-alanine amidase 2 family.</text>
</comment>
<evidence type="ECO:0000313" key="12">
    <source>
        <dbReference type="EMBL" id="KAL3267928.1"/>
    </source>
</evidence>
<dbReference type="Pfam" id="PF01510">
    <property type="entry name" value="Amidase_2"/>
    <property type="match status" value="1"/>
</dbReference>
<dbReference type="PANTHER" id="PTHR11022">
    <property type="entry name" value="PEPTIDOGLYCAN RECOGNITION PROTEIN"/>
    <property type="match status" value="1"/>
</dbReference>
<keyword evidence="2 7" id="KW-0399">Innate immunity</keyword>
<dbReference type="PIRSF" id="PIRSF037945">
    <property type="entry name" value="PGRPs"/>
    <property type="match status" value="1"/>
</dbReference>
<dbReference type="InterPro" id="IPR015510">
    <property type="entry name" value="PGRP"/>
</dbReference>
<dbReference type="InterPro" id="IPR017331">
    <property type="entry name" value="Peptidoglycan_recognition"/>
</dbReference>